<proteinExistence type="predicted"/>
<gene>
    <name evidence="1" type="ORF">THAR02_00698</name>
</gene>
<reference evidence="2" key="1">
    <citation type="journal article" date="2015" name="Genome Announc.">
        <title>Draft whole-genome sequence of the biocontrol agent Trichoderma harzianum T6776.</title>
        <authorList>
            <person name="Baroncelli R."/>
            <person name="Piaggeschi G."/>
            <person name="Fiorini L."/>
            <person name="Bertolini E."/>
            <person name="Zapparata A."/>
            <person name="Pe M.E."/>
            <person name="Sarrocco S."/>
            <person name="Vannacci G."/>
        </authorList>
    </citation>
    <scope>NUCLEOTIDE SEQUENCE [LARGE SCALE GENOMIC DNA]</scope>
    <source>
        <strain evidence="2">T6776</strain>
    </source>
</reference>
<protein>
    <submittedName>
        <fullName evidence="1">Major facilitator superfamily transporter</fullName>
    </submittedName>
</protein>
<accession>A0A0G0A4H6</accession>
<dbReference type="Proteomes" id="UP000034112">
    <property type="component" value="Unassembled WGS sequence"/>
</dbReference>
<organism evidence="1 2">
    <name type="scientific">Trichoderma harzianum</name>
    <name type="common">Hypocrea lixii</name>
    <dbReference type="NCBI Taxonomy" id="5544"/>
    <lineage>
        <taxon>Eukaryota</taxon>
        <taxon>Fungi</taxon>
        <taxon>Dikarya</taxon>
        <taxon>Ascomycota</taxon>
        <taxon>Pezizomycotina</taxon>
        <taxon>Sordariomycetes</taxon>
        <taxon>Hypocreomycetidae</taxon>
        <taxon>Hypocreales</taxon>
        <taxon>Hypocreaceae</taxon>
        <taxon>Trichoderma</taxon>
    </lineage>
</organism>
<comment type="caution">
    <text evidence="1">The sequence shown here is derived from an EMBL/GenBank/DDBJ whole genome shotgun (WGS) entry which is preliminary data.</text>
</comment>
<name>A0A0G0A4H6_TRIHA</name>
<dbReference type="SUPFAM" id="SSF103473">
    <property type="entry name" value="MFS general substrate transporter"/>
    <property type="match status" value="1"/>
</dbReference>
<evidence type="ECO:0000313" key="2">
    <source>
        <dbReference type="Proteomes" id="UP000034112"/>
    </source>
</evidence>
<dbReference type="EMBL" id="JOKZ01000011">
    <property type="protein sequence ID" value="KKP07162.1"/>
    <property type="molecule type" value="Genomic_DNA"/>
</dbReference>
<dbReference type="InterPro" id="IPR036259">
    <property type="entry name" value="MFS_trans_sf"/>
</dbReference>
<evidence type="ECO:0000313" key="1">
    <source>
        <dbReference type="EMBL" id="KKP07162.1"/>
    </source>
</evidence>
<sequence length="130" mass="13983">MNDTNVPDNSACEHDKLSLLRSWTAAFEMIMNFLTAAPYGMAADIYGRKRILQLSIASIILAQAFDTVICDFPETFPIHLMGFKGLWALTGGGSTVLSAMTFTIASDISLDTQRCCNLESTGLLPGIAGS</sequence>
<dbReference type="AlphaFoldDB" id="A0A0G0A4H6"/>
<dbReference type="OrthoDB" id="194139at2759"/>
<dbReference type="OMA" id="CANTLTM"/>
<dbReference type="Gene3D" id="1.20.1250.20">
    <property type="entry name" value="MFS general substrate transporter like domains"/>
    <property type="match status" value="1"/>
</dbReference>